<dbReference type="InterPro" id="IPR006946">
    <property type="entry name" value="DGR2-like_dom"/>
</dbReference>
<feature type="domain" description="DUF642" evidence="7">
    <location>
        <begin position="28"/>
        <end position="184"/>
    </location>
</feature>
<gene>
    <name evidence="8" type="ORF">CASFOL_004876</name>
</gene>
<accession>A0ABD3EFT0</accession>
<dbReference type="InterPro" id="IPR052437">
    <property type="entry name" value="Pectin_Meth_Modulator"/>
</dbReference>
<evidence type="ECO:0000313" key="9">
    <source>
        <dbReference type="Proteomes" id="UP001632038"/>
    </source>
</evidence>
<feature type="signal peptide" evidence="6">
    <location>
        <begin position="1"/>
        <end position="19"/>
    </location>
</feature>
<keyword evidence="4 6" id="KW-0732">Signal</keyword>
<evidence type="ECO:0000256" key="3">
    <source>
        <dbReference type="ARBA" id="ARBA00022525"/>
    </source>
</evidence>
<feature type="domain" description="DUF642" evidence="7">
    <location>
        <begin position="196"/>
        <end position="362"/>
    </location>
</feature>
<dbReference type="PANTHER" id="PTHR31265:SF2">
    <property type="entry name" value="F17A17.37 PROTEIN"/>
    <property type="match status" value="1"/>
</dbReference>
<dbReference type="SUPFAM" id="SSF49785">
    <property type="entry name" value="Galactose-binding domain-like"/>
    <property type="match status" value="1"/>
</dbReference>
<dbReference type="Pfam" id="PF04862">
    <property type="entry name" value="DUF642"/>
    <property type="match status" value="2"/>
</dbReference>
<keyword evidence="3" id="KW-0964">Secreted</keyword>
<evidence type="ECO:0000256" key="1">
    <source>
        <dbReference type="ARBA" id="ARBA00004191"/>
    </source>
</evidence>
<evidence type="ECO:0000256" key="6">
    <source>
        <dbReference type="SAM" id="SignalP"/>
    </source>
</evidence>
<evidence type="ECO:0000256" key="2">
    <source>
        <dbReference type="ARBA" id="ARBA00022512"/>
    </source>
</evidence>
<dbReference type="Proteomes" id="UP001632038">
    <property type="component" value="Unassembled WGS sequence"/>
</dbReference>
<comment type="subcellular location">
    <subcellularLocation>
        <location evidence="1">Secreted</location>
        <location evidence="1">Cell wall</location>
    </subcellularLocation>
</comment>
<dbReference type="EMBL" id="JAVIJP010000006">
    <property type="protein sequence ID" value="KAL3651874.1"/>
    <property type="molecule type" value="Genomic_DNA"/>
</dbReference>
<evidence type="ECO:0000259" key="7">
    <source>
        <dbReference type="Pfam" id="PF04862"/>
    </source>
</evidence>
<evidence type="ECO:0000256" key="5">
    <source>
        <dbReference type="ARBA" id="ARBA00023180"/>
    </source>
</evidence>
<protein>
    <recommendedName>
        <fullName evidence="7">DUF642 domain-containing protein</fullName>
    </recommendedName>
</protein>
<evidence type="ECO:0000313" key="8">
    <source>
        <dbReference type="EMBL" id="KAL3651874.1"/>
    </source>
</evidence>
<evidence type="ECO:0000256" key="4">
    <source>
        <dbReference type="ARBA" id="ARBA00022729"/>
    </source>
</evidence>
<dbReference type="AlphaFoldDB" id="A0ABD3EFT0"/>
<sequence length="367" mass="39578">MSLKPTLLLVLCFLYTVAAIIPPPPFEGLLPNGNFEEQPKPTSLHKTKLIGKHALPRWEIKGLVEYISGGPQPGGMFFAVAHGVHAVRLGNEASISQTIPVKNGSLYALTFGASRTCAQDEVLRLSVPPQTGDLPLQTLYSSGGGDTYAWGFRANSDSATVTFYNPGKQEDPACGPLLDAVAIKELFPPMPTKGNLVKNGGFEEGPHRLLNSSVGVLLPPKQLDSTSPLPGWIIESLKAIKFIDAEHFNVPHGKAAVELLAGRESAIAQVIRTVPNKSYDLTFVIGDAKNGCHGSMMVEAFAAKEAMKAPFQSKGKGEFKAFRFKFTAVSLRTRLTFFSSFYHTKIDDFGSLCGPVLDEVHVLPSKA</sequence>
<reference evidence="9" key="1">
    <citation type="journal article" date="2024" name="IScience">
        <title>Strigolactones Initiate the Formation of Haustorium-like Structures in Castilleja.</title>
        <authorList>
            <person name="Buerger M."/>
            <person name="Peterson D."/>
            <person name="Chory J."/>
        </authorList>
    </citation>
    <scope>NUCLEOTIDE SEQUENCE [LARGE SCALE GENOMIC DNA]</scope>
</reference>
<keyword evidence="2" id="KW-0134">Cell wall</keyword>
<proteinExistence type="predicted"/>
<feature type="chain" id="PRO_5044853659" description="DUF642 domain-containing protein" evidence="6">
    <location>
        <begin position="20"/>
        <end position="367"/>
    </location>
</feature>
<dbReference type="Gene3D" id="2.60.120.260">
    <property type="entry name" value="Galactose-binding domain-like"/>
    <property type="match status" value="1"/>
</dbReference>
<keyword evidence="5" id="KW-0325">Glycoprotein</keyword>
<dbReference type="InterPro" id="IPR008979">
    <property type="entry name" value="Galactose-bd-like_sf"/>
</dbReference>
<comment type="caution">
    <text evidence="8">The sequence shown here is derived from an EMBL/GenBank/DDBJ whole genome shotgun (WGS) entry which is preliminary data.</text>
</comment>
<organism evidence="8 9">
    <name type="scientific">Castilleja foliolosa</name>
    <dbReference type="NCBI Taxonomy" id="1961234"/>
    <lineage>
        <taxon>Eukaryota</taxon>
        <taxon>Viridiplantae</taxon>
        <taxon>Streptophyta</taxon>
        <taxon>Embryophyta</taxon>
        <taxon>Tracheophyta</taxon>
        <taxon>Spermatophyta</taxon>
        <taxon>Magnoliopsida</taxon>
        <taxon>eudicotyledons</taxon>
        <taxon>Gunneridae</taxon>
        <taxon>Pentapetalae</taxon>
        <taxon>asterids</taxon>
        <taxon>lamiids</taxon>
        <taxon>Lamiales</taxon>
        <taxon>Orobanchaceae</taxon>
        <taxon>Pedicularideae</taxon>
        <taxon>Castillejinae</taxon>
        <taxon>Castilleja</taxon>
    </lineage>
</organism>
<name>A0ABD3EFT0_9LAMI</name>
<dbReference type="FunFam" id="2.60.120.260:FF:000031">
    <property type="entry name" value="DUF642 family protein"/>
    <property type="match status" value="1"/>
</dbReference>
<keyword evidence="9" id="KW-1185">Reference proteome</keyword>
<dbReference type="PANTHER" id="PTHR31265">
    <property type="entry name" value="OS02G0527500 PROTEIN-RELATED"/>
    <property type="match status" value="1"/>
</dbReference>